<dbReference type="PANTHER" id="PTHR46179:SF13">
    <property type="entry name" value="C2H2-TYPE DOMAIN-CONTAINING PROTEIN"/>
    <property type="match status" value="1"/>
</dbReference>
<evidence type="ECO:0000256" key="2">
    <source>
        <dbReference type="ARBA" id="ARBA00022723"/>
    </source>
</evidence>
<dbReference type="PANTHER" id="PTHR46179">
    <property type="entry name" value="ZINC FINGER PROTEIN"/>
    <property type="match status" value="1"/>
</dbReference>
<reference evidence="11" key="2">
    <citation type="submission" date="2020-08" db="EMBL/GenBank/DDBJ databases">
        <title>Draft Genome Sequence of Cumin Blight Pathogen Alternaria burnsii.</title>
        <authorList>
            <person name="Feng Z."/>
        </authorList>
    </citation>
    <scope>NUCLEOTIDE SEQUENCE</scope>
    <source>
        <strain evidence="11">CBS107.38</strain>
    </source>
</reference>
<evidence type="ECO:0000256" key="4">
    <source>
        <dbReference type="ARBA" id="ARBA00022833"/>
    </source>
</evidence>
<keyword evidence="7" id="KW-0539">Nucleus</keyword>
<dbReference type="SMART" id="SM00355">
    <property type="entry name" value="ZnF_C2H2"/>
    <property type="match status" value="3"/>
</dbReference>
<dbReference type="GO" id="GO:0006357">
    <property type="term" value="P:regulation of transcription by RNA polymerase II"/>
    <property type="evidence" value="ECO:0007669"/>
    <property type="project" value="TreeGrafter"/>
</dbReference>
<comment type="subcellular location">
    <subcellularLocation>
        <location evidence="1">Nucleus</location>
    </subcellularLocation>
</comment>
<feature type="domain" description="C2H2-type" evidence="10">
    <location>
        <begin position="215"/>
        <end position="243"/>
    </location>
</feature>
<evidence type="ECO:0000256" key="7">
    <source>
        <dbReference type="ARBA" id="ARBA00023242"/>
    </source>
</evidence>
<evidence type="ECO:0000256" key="8">
    <source>
        <dbReference type="PROSITE-ProRule" id="PRU00042"/>
    </source>
</evidence>
<keyword evidence="5" id="KW-0805">Transcription regulation</keyword>
<dbReference type="EMBL" id="JAAABM010000001">
    <property type="protein sequence ID" value="KAF7681123.1"/>
    <property type="molecule type" value="Genomic_DNA"/>
</dbReference>
<keyword evidence="4" id="KW-0862">Zinc</keyword>
<evidence type="ECO:0000256" key="5">
    <source>
        <dbReference type="ARBA" id="ARBA00023015"/>
    </source>
</evidence>
<evidence type="ECO:0000256" key="9">
    <source>
        <dbReference type="SAM" id="SignalP"/>
    </source>
</evidence>
<dbReference type="GO" id="GO:0008270">
    <property type="term" value="F:zinc ion binding"/>
    <property type="evidence" value="ECO:0007669"/>
    <property type="project" value="UniProtKB-KW"/>
</dbReference>
<evidence type="ECO:0000256" key="3">
    <source>
        <dbReference type="ARBA" id="ARBA00022771"/>
    </source>
</evidence>
<feature type="signal peptide" evidence="9">
    <location>
        <begin position="1"/>
        <end position="19"/>
    </location>
</feature>
<evidence type="ECO:0000313" key="11">
    <source>
        <dbReference type="EMBL" id="KAF7681123.1"/>
    </source>
</evidence>
<dbReference type="Gene3D" id="3.30.160.60">
    <property type="entry name" value="Classic Zinc Finger"/>
    <property type="match status" value="1"/>
</dbReference>
<keyword evidence="3 8" id="KW-0863">Zinc-finger</keyword>
<evidence type="ECO:0000256" key="6">
    <source>
        <dbReference type="ARBA" id="ARBA00023163"/>
    </source>
</evidence>
<sequence length="307" mass="34391">LCLWTKGTVVVVFITIVTSNILPSTTTVSQSSHLQACQQGLPTANQRRAVATSFQEETYLKYGNADIVVPLLQEDQQIPRSETQLQGGSSNIPFLQQHQHNPESAYISYDQAAVTPSDPIFSTYEYAHDDIPGCVETVDQDHVLLSAPSPVLTEASRSVVAQDDAAMFSSPSTRLTSLDDWDIDGLGTLTTSIRETFLPSQFVTDSFRQCEELSFGCDQCQEVFQRRGELSKHNNRIHNRRYKCLYEGCLQKPFGLKADLQRHITAIHSTEKVAIQCLVDSCIEEFSRKDNMLRHVKNKHPGNEPSR</sequence>
<keyword evidence="9" id="KW-0732">Signal</keyword>
<proteinExistence type="predicted"/>
<gene>
    <name evidence="11" type="ORF">GT037_000099</name>
</gene>
<keyword evidence="12" id="KW-1185">Reference proteome</keyword>
<dbReference type="RefSeq" id="XP_038791002.1">
    <property type="nucleotide sequence ID" value="XM_038925146.1"/>
</dbReference>
<dbReference type="GeneID" id="62198324"/>
<dbReference type="InterPro" id="IPR051061">
    <property type="entry name" value="Zinc_finger_trans_reg"/>
</dbReference>
<evidence type="ECO:0000313" key="12">
    <source>
        <dbReference type="Proteomes" id="UP000596902"/>
    </source>
</evidence>
<feature type="domain" description="C2H2-type" evidence="10">
    <location>
        <begin position="275"/>
        <end position="305"/>
    </location>
</feature>
<dbReference type="PROSITE" id="PS00028">
    <property type="entry name" value="ZINC_FINGER_C2H2_1"/>
    <property type="match status" value="2"/>
</dbReference>
<dbReference type="AlphaFoldDB" id="A0A8H7BGG3"/>
<evidence type="ECO:0000259" key="10">
    <source>
        <dbReference type="PROSITE" id="PS50157"/>
    </source>
</evidence>
<reference evidence="11" key="1">
    <citation type="submission" date="2020-01" db="EMBL/GenBank/DDBJ databases">
        <authorList>
            <person name="Feng Z.H.Z."/>
        </authorList>
    </citation>
    <scope>NUCLEOTIDE SEQUENCE</scope>
    <source>
        <strain evidence="11">CBS107.38</strain>
    </source>
</reference>
<evidence type="ECO:0000256" key="1">
    <source>
        <dbReference type="ARBA" id="ARBA00004123"/>
    </source>
</evidence>
<name>A0A8H7BGG3_9PLEO</name>
<accession>A0A8H7BGG3</accession>
<dbReference type="Proteomes" id="UP000596902">
    <property type="component" value="Unassembled WGS sequence"/>
</dbReference>
<protein>
    <recommendedName>
        <fullName evidence="10">C2H2-type domain-containing protein</fullName>
    </recommendedName>
</protein>
<organism evidence="11 12">
    <name type="scientific">Alternaria burnsii</name>
    <dbReference type="NCBI Taxonomy" id="1187904"/>
    <lineage>
        <taxon>Eukaryota</taxon>
        <taxon>Fungi</taxon>
        <taxon>Dikarya</taxon>
        <taxon>Ascomycota</taxon>
        <taxon>Pezizomycotina</taxon>
        <taxon>Dothideomycetes</taxon>
        <taxon>Pleosporomycetidae</taxon>
        <taxon>Pleosporales</taxon>
        <taxon>Pleosporineae</taxon>
        <taxon>Pleosporaceae</taxon>
        <taxon>Alternaria</taxon>
        <taxon>Alternaria sect. Alternaria</taxon>
    </lineage>
</organism>
<feature type="non-terminal residue" evidence="11">
    <location>
        <position position="307"/>
    </location>
</feature>
<keyword evidence="6" id="KW-0804">Transcription</keyword>
<feature type="chain" id="PRO_5034112506" description="C2H2-type domain-containing protein" evidence="9">
    <location>
        <begin position="20"/>
        <end position="307"/>
    </location>
</feature>
<keyword evidence="2" id="KW-0479">Metal-binding</keyword>
<comment type="caution">
    <text evidence="11">The sequence shown here is derived from an EMBL/GenBank/DDBJ whole genome shotgun (WGS) entry which is preliminary data.</text>
</comment>
<dbReference type="InterPro" id="IPR013087">
    <property type="entry name" value="Znf_C2H2_type"/>
</dbReference>
<dbReference type="PROSITE" id="PS50157">
    <property type="entry name" value="ZINC_FINGER_C2H2_2"/>
    <property type="match status" value="2"/>
</dbReference>
<dbReference type="GO" id="GO:0005634">
    <property type="term" value="C:nucleus"/>
    <property type="evidence" value="ECO:0007669"/>
    <property type="project" value="UniProtKB-SubCell"/>
</dbReference>